<sequence length="139" mass="15771">MLSARCSSPIPLCDPSPTGEKSPGEEEGETCSLRDVLPQSLTRSVAHERRPRRRSVVRTARYRAVRVPVNHRTGMYLLYRPDCTIYSIRSGLADDDLGAEAMMMEALEKVEKEIKKPLLRSDKKNMAILLPEFDKINKK</sequence>
<gene>
    <name evidence="2" type="ORF">B296_00019853</name>
</gene>
<comment type="caution">
    <text evidence="2">The sequence shown here is derived from an EMBL/GenBank/DDBJ whole genome shotgun (WGS) entry which is preliminary data.</text>
</comment>
<evidence type="ECO:0000313" key="2">
    <source>
        <dbReference type="EMBL" id="RRT63890.1"/>
    </source>
</evidence>
<accession>A0A426ZIU9</accession>
<protein>
    <submittedName>
        <fullName evidence="2">Uncharacterized protein</fullName>
    </submittedName>
</protein>
<evidence type="ECO:0000313" key="3">
    <source>
        <dbReference type="Proteomes" id="UP000287651"/>
    </source>
</evidence>
<dbReference type="InterPro" id="IPR031432">
    <property type="entry name" value="MGP1"/>
</dbReference>
<proteinExistence type="predicted"/>
<dbReference type="AlphaFoldDB" id="A0A426ZIU9"/>
<dbReference type="Proteomes" id="UP000287651">
    <property type="component" value="Unassembled WGS sequence"/>
</dbReference>
<dbReference type="Pfam" id="PF15704">
    <property type="entry name" value="Mt_ATP_synt"/>
    <property type="match status" value="1"/>
</dbReference>
<name>A0A426ZIU9_ENSVE</name>
<dbReference type="GO" id="GO:0009555">
    <property type="term" value="P:pollen development"/>
    <property type="evidence" value="ECO:0007669"/>
    <property type="project" value="InterPro"/>
</dbReference>
<evidence type="ECO:0000256" key="1">
    <source>
        <dbReference type="SAM" id="MobiDB-lite"/>
    </source>
</evidence>
<reference evidence="2 3" key="1">
    <citation type="journal article" date="2014" name="Agronomy (Basel)">
        <title>A Draft Genome Sequence for Ensete ventricosum, the Drought-Tolerant Tree Against Hunger.</title>
        <authorList>
            <person name="Harrison J."/>
            <person name="Moore K.A."/>
            <person name="Paszkiewicz K."/>
            <person name="Jones T."/>
            <person name="Grant M."/>
            <person name="Ambacheew D."/>
            <person name="Muzemil S."/>
            <person name="Studholme D.J."/>
        </authorList>
    </citation>
    <scope>NUCLEOTIDE SEQUENCE [LARGE SCALE GENOMIC DNA]</scope>
</reference>
<organism evidence="2 3">
    <name type="scientific">Ensete ventricosum</name>
    <name type="common">Abyssinian banana</name>
    <name type="synonym">Musa ensete</name>
    <dbReference type="NCBI Taxonomy" id="4639"/>
    <lineage>
        <taxon>Eukaryota</taxon>
        <taxon>Viridiplantae</taxon>
        <taxon>Streptophyta</taxon>
        <taxon>Embryophyta</taxon>
        <taxon>Tracheophyta</taxon>
        <taxon>Spermatophyta</taxon>
        <taxon>Magnoliopsida</taxon>
        <taxon>Liliopsida</taxon>
        <taxon>Zingiberales</taxon>
        <taxon>Musaceae</taxon>
        <taxon>Ensete</taxon>
    </lineage>
</organism>
<feature type="region of interest" description="Disordered" evidence="1">
    <location>
        <begin position="1"/>
        <end position="34"/>
    </location>
</feature>
<dbReference type="PANTHER" id="PTHR36013:SF2">
    <property type="entry name" value="ATP SYNTHASE 24 KDA SUBUNIT, MITOCHONDRIAL-RELATED"/>
    <property type="match status" value="1"/>
</dbReference>
<dbReference type="EMBL" id="AMZH03006419">
    <property type="protein sequence ID" value="RRT63890.1"/>
    <property type="molecule type" value="Genomic_DNA"/>
</dbReference>
<dbReference type="PANTHER" id="PTHR36013">
    <property type="entry name" value="ATP SYNTHASE 24 KDA SUBUNIT, MITOCHONDRIAL-RELATED"/>
    <property type="match status" value="1"/>
</dbReference>